<keyword evidence="3" id="KW-0812">Transmembrane</keyword>
<dbReference type="InterPro" id="IPR051948">
    <property type="entry name" value="Hsp70_co-chaperone_J-domain"/>
</dbReference>
<dbReference type="AlphaFoldDB" id="A0A1M5U1D4"/>
<evidence type="ECO:0000256" key="3">
    <source>
        <dbReference type="SAM" id="Phobius"/>
    </source>
</evidence>
<accession>A0A1M5U1D4</accession>
<organism evidence="5 6">
    <name type="scientific">Chryseolinea serpens</name>
    <dbReference type="NCBI Taxonomy" id="947013"/>
    <lineage>
        <taxon>Bacteria</taxon>
        <taxon>Pseudomonadati</taxon>
        <taxon>Bacteroidota</taxon>
        <taxon>Cytophagia</taxon>
        <taxon>Cytophagales</taxon>
        <taxon>Fulvivirgaceae</taxon>
        <taxon>Chryseolinea</taxon>
    </lineage>
</organism>
<dbReference type="GO" id="GO:0051787">
    <property type="term" value="F:misfolded protein binding"/>
    <property type="evidence" value="ECO:0007669"/>
    <property type="project" value="TreeGrafter"/>
</dbReference>
<feature type="transmembrane region" description="Helical" evidence="3">
    <location>
        <begin position="216"/>
        <end position="236"/>
    </location>
</feature>
<keyword evidence="6" id="KW-1185">Reference proteome</keyword>
<dbReference type="Pfam" id="PF00226">
    <property type="entry name" value="DnaJ"/>
    <property type="match status" value="1"/>
</dbReference>
<feature type="region of interest" description="Disordered" evidence="2">
    <location>
        <begin position="82"/>
        <end position="104"/>
    </location>
</feature>
<evidence type="ECO:0000256" key="1">
    <source>
        <dbReference type="ARBA" id="ARBA00023186"/>
    </source>
</evidence>
<dbReference type="EMBL" id="FQWQ01000003">
    <property type="protein sequence ID" value="SHH56666.1"/>
    <property type="molecule type" value="Genomic_DNA"/>
</dbReference>
<evidence type="ECO:0000313" key="5">
    <source>
        <dbReference type="EMBL" id="SHH56666.1"/>
    </source>
</evidence>
<dbReference type="PANTHER" id="PTHR44360:SF1">
    <property type="entry name" value="DNAJ HOMOLOG SUBFAMILY B MEMBER 9"/>
    <property type="match status" value="1"/>
</dbReference>
<feature type="transmembrane region" description="Helical" evidence="3">
    <location>
        <begin position="243"/>
        <end position="263"/>
    </location>
</feature>
<dbReference type="Proteomes" id="UP000184212">
    <property type="component" value="Unassembled WGS sequence"/>
</dbReference>
<keyword evidence="3" id="KW-0472">Membrane</keyword>
<dbReference type="PROSITE" id="PS50076">
    <property type="entry name" value="DNAJ_2"/>
    <property type="match status" value="1"/>
</dbReference>
<dbReference type="PANTHER" id="PTHR44360">
    <property type="entry name" value="DNAJ HOMOLOG SUBFAMILY B MEMBER 9"/>
    <property type="match status" value="1"/>
</dbReference>
<evidence type="ECO:0000259" key="4">
    <source>
        <dbReference type="PROSITE" id="PS50076"/>
    </source>
</evidence>
<dbReference type="CDD" id="cd06257">
    <property type="entry name" value="DnaJ"/>
    <property type="match status" value="1"/>
</dbReference>
<dbReference type="Gene3D" id="1.10.287.110">
    <property type="entry name" value="DnaJ domain"/>
    <property type="match status" value="1"/>
</dbReference>
<dbReference type="SMART" id="SM00271">
    <property type="entry name" value="DnaJ"/>
    <property type="match status" value="1"/>
</dbReference>
<keyword evidence="1" id="KW-0143">Chaperone</keyword>
<protein>
    <submittedName>
        <fullName evidence="5">DnaJ domain-containing protein</fullName>
    </submittedName>
</protein>
<dbReference type="PRINTS" id="PR00625">
    <property type="entry name" value="JDOMAIN"/>
</dbReference>
<dbReference type="GO" id="GO:0051087">
    <property type="term" value="F:protein-folding chaperone binding"/>
    <property type="evidence" value="ECO:0007669"/>
    <property type="project" value="TreeGrafter"/>
</dbReference>
<dbReference type="SUPFAM" id="SSF46565">
    <property type="entry name" value="Chaperone J-domain"/>
    <property type="match status" value="1"/>
</dbReference>
<dbReference type="PROSITE" id="PS00636">
    <property type="entry name" value="DNAJ_1"/>
    <property type="match status" value="1"/>
</dbReference>
<feature type="domain" description="J" evidence="4">
    <location>
        <begin position="2"/>
        <end position="66"/>
    </location>
</feature>
<name>A0A1M5U1D4_9BACT</name>
<dbReference type="InterPro" id="IPR001623">
    <property type="entry name" value="DnaJ_domain"/>
</dbReference>
<dbReference type="STRING" id="947013.SAMN04488109_4395"/>
<dbReference type="InterPro" id="IPR036869">
    <property type="entry name" value="J_dom_sf"/>
</dbReference>
<evidence type="ECO:0000313" key="6">
    <source>
        <dbReference type="Proteomes" id="UP000184212"/>
    </source>
</evidence>
<dbReference type="RefSeq" id="WP_073138243.1">
    <property type="nucleotide sequence ID" value="NZ_FQWQ01000003.1"/>
</dbReference>
<dbReference type="OrthoDB" id="1495940at2"/>
<gene>
    <name evidence="5" type="ORF">SAMN04488109_4395</name>
</gene>
<evidence type="ECO:0000256" key="2">
    <source>
        <dbReference type="SAM" id="MobiDB-lite"/>
    </source>
</evidence>
<keyword evidence="3" id="KW-1133">Transmembrane helix</keyword>
<reference evidence="5 6" key="1">
    <citation type="submission" date="2016-11" db="EMBL/GenBank/DDBJ databases">
        <authorList>
            <person name="Jaros S."/>
            <person name="Januszkiewicz K."/>
            <person name="Wedrychowicz H."/>
        </authorList>
    </citation>
    <scope>NUCLEOTIDE SEQUENCE [LARGE SCALE GENOMIC DNA]</scope>
    <source>
        <strain evidence="5 6">DSM 24574</strain>
    </source>
</reference>
<sequence length="265" mass="30071">MDHYQILGVSYSASAADIKRAYRRLAVSYHPDKNPDPKAHALFKDINAAYDVLSDPVKKSVYDQRRYSQYAVVVHPNPEVRPRHRDPAYRGYQAAPPPKNGRPTLRQSMKKYLPWASKASQFCLAISLVLFIDYFLPNRVTEEKIVYANTVEKAGGRYAYQGWLVETDQGRTLDFPAELTEFFQVGQPITFRSSRLFNVPRKVISGGYIHHVGMSLYGNFLFLPLSLLVISALGVYQRKKIEAGFNFGVTSTIVLVMMTLIILSL</sequence>
<proteinExistence type="predicted"/>
<dbReference type="GO" id="GO:0036503">
    <property type="term" value="P:ERAD pathway"/>
    <property type="evidence" value="ECO:0007669"/>
    <property type="project" value="TreeGrafter"/>
</dbReference>
<dbReference type="InterPro" id="IPR018253">
    <property type="entry name" value="DnaJ_domain_CS"/>
</dbReference>